<dbReference type="PATRIC" id="fig|1618989.3.peg.439"/>
<evidence type="ECO:0000256" key="6">
    <source>
        <dbReference type="ARBA" id="ARBA00022989"/>
    </source>
</evidence>
<dbReference type="Pfam" id="PF21760">
    <property type="entry name" value="SecD_1st"/>
    <property type="match status" value="1"/>
</dbReference>
<dbReference type="NCBIfam" id="TIGR00916">
    <property type="entry name" value="2A0604s01"/>
    <property type="match status" value="1"/>
</dbReference>
<dbReference type="NCBIfam" id="TIGR01129">
    <property type="entry name" value="secD"/>
    <property type="match status" value="1"/>
</dbReference>
<dbReference type="EMBL" id="LCRD01000028">
    <property type="protein sequence ID" value="KKW29951.1"/>
    <property type="molecule type" value="Genomic_DNA"/>
</dbReference>
<comment type="caution">
    <text evidence="9">Lacks conserved residue(s) required for the propagation of feature annotation.</text>
</comment>
<evidence type="ECO:0000256" key="7">
    <source>
        <dbReference type="ARBA" id="ARBA00023010"/>
    </source>
</evidence>
<dbReference type="GO" id="GO:0003755">
    <property type="term" value="F:peptidyl-prolyl cis-trans isomerase activity"/>
    <property type="evidence" value="ECO:0007669"/>
    <property type="project" value="UniProtKB-KW"/>
</dbReference>
<feature type="transmembrane region" description="Helical" evidence="9">
    <location>
        <begin position="529"/>
        <end position="560"/>
    </location>
</feature>
<evidence type="ECO:0000313" key="12">
    <source>
        <dbReference type="EMBL" id="KKW29951.1"/>
    </source>
</evidence>
<evidence type="ECO:0000256" key="5">
    <source>
        <dbReference type="ARBA" id="ARBA00022927"/>
    </source>
</evidence>
<protein>
    <recommendedName>
        <fullName evidence="9">Protein translocase subunit SecD</fullName>
    </recommendedName>
</protein>
<keyword evidence="7 9" id="KW-0811">Translocation</keyword>
<dbReference type="FunFam" id="1.20.1640.10:FF:000004">
    <property type="entry name" value="Protein translocase subunit SecD"/>
    <property type="match status" value="1"/>
</dbReference>
<feature type="transmembrane region" description="Helical" evidence="9">
    <location>
        <begin position="30"/>
        <end position="48"/>
    </location>
</feature>
<dbReference type="Gene3D" id="3.30.70.3400">
    <property type="match status" value="1"/>
</dbReference>
<dbReference type="GO" id="GO:0005886">
    <property type="term" value="C:plasma membrane"/>
    <property type="evidence" value="ECO:0007669"/>
    <property type="project" value="UniProtKB-SubCell"/>
</dbReference>
<keyword evidence="10" id="KW-0697">Rotamase</keyword>
<sequence length="694" mass="75435">MLKRAIQNAGTGFLKFMQAFGSGVWGFRRFIRNFIFGLVAIAMLAWIFPQPWNSAMDAMHAKVGFRFPKVDVVDYRLGLDLKGGAHLVYEADMSSVAEVDRVDALSGVRDVIERRVNAFGVAEPIVQTNIADGHYRVLVDLPGVSDVAAAIAQIGETPVLAFRTPIESVNLDPTKEQQQQIDEAQAKEREAALAIMERARDGEDFATLAKDNSINSTKDAGGYVGFVTSDDEEFGGLVERIESDRLRTGVVNGLYESTSRIYVVDYMSREKRVEPEVSHILVCYSGASRCEQTRTKEEALAIINDVKSQANKNNFDELAAQYSDDAANASEGGSLGFITKGQMVQAFEDAAFGMRNGRISDVVETEFGYHLIYRTSSRSTNAYEIAVIEMPWTTLSDVLVIDPWISTELSGKHIKHASVAFDPQTNQPLVILDFNEDGAEIFATLTEDNVGKVIGIFLDGAPITTPVVQSAIYGGQATITGNFSLAEAKLLAQRLNAGALPVPIEVVSQQTIGPTLGAESLDMSVKAGVAGFALVALFLIAYYRLSGVFSVVALVVYVLINLALYKVFGVTMTLSGIAGFVFSLGIAVDANVLIFERLKEELGDGRDLPSAVKEAFRRAWPSIRDGNVTTLIGTTVLYALTTGSIRGFALTLTIGILVSLFTAMVVTRAMFKLVVNKKKLRKPLFFLGAKEGNE</sequence>
<dbReference type="SUPFAM" id="SSF54534">
    <property type="entry name" value="FKBP-like"/>
    <property type="match status" value="2"/>
</dbReference>
<keyword evidence="5 9" id="KW-0653">Protein transport</keyword>
<evidence type="ECO:0000256" key="1">
    <source>
        <dbReference type="ARBA" id="ARBA00004651"/>
    </source>
</evidence>
<feature type="transmembrane region" description="Helical" evidence="9">
    <location>
        <begin position="567"/>
        <end position="588"/>
    </location>
</feature>
<gene>
    <name evidence="9" type="primary">secD</name>
    <name evidence="12" type="ORF">UY72_C0028G0004</name>
</gene>
<comment type="caution">
    <text evidence="12">The sequence shown here is derived from an EMBL/GenBank/DDBJ whole genome shotgun (WGS) entry which is preliminary data.</text>
</comment>
<dbReference type="GO" id="GO:0006605">
    <property type="term" value="P:protein targeting"/>
    <property type="evidence" value="ECO:0007669"/>
    <property type="project" value="UniProtKB-UniRule"/>
</dbReference>
<dbReference type="Pfam" id="PF22599">
    <property type="entry name" value="SecDF_P1_head"/>
    <property type="match status" value="1"/>
</dbReference>
<evidence type="ECO:0000313" key="13">
    <source>
        <dbReference type="Proteomes" id="UP000034846"/>
    </source>
</evidence>
<evidence type="ECO:0000259" key="11">
    <source>
        <dbReference type="PROSITE" id="PS50198"/>
    </source>
</evidence>
<dbReference type="InterPro" id="IPR000297">
    <property type="entry name" value="PPIase_PpiC"/>
</dbReference>
<keyword evidence="10" id="KW-0413">Isomerase</keyword>
<dbReference type="Proteomes" id="UP000034846">
    <property type="component" value="Unassembled WGS sequence"/>
</dbReference>
<dbReference type="Pfam" id="PF02355">
    <property type="entry name" value="SecD_SecF_C"/>
    <property type="match status" value="1"/>
</dbReference>
<dbReference type="InterPro" id="IPR046357">
    <property type="entry name" value="PPIase_dom_sf"/>
</dbReference>
<feature type="transmembrane region" description="Helical" evidence="9">
    <location>
        <begin position="648"/>
        <end position="671"/>
    </location>
</feature>
<evidence type="ECO:0000256" key="9">
    <source>
        <dbReference type="HAMAP-Rule" id="MF_01463"/>
    </source>
</evidence>
<accession>A0A0G1XG76</accession>
<evidence type="ECO:0000256" key="8">
    <source>
        <dbReference type="ARBA" id="ARBA00023136"/>
    </source>
</evidence>
<dbReference type="InterPro" id="IPR055344">
    <property type="entry name" value="SecD_SecF_C_bact"/>
</dbReference>
<dbReference type="InterPro" id="IPR048631">
    <property type="entry name" value="SecD_1st"/>
</dbReference>
<comment type="function">
    <text evidence="9">Part of the Sec protein translocase complex. Interacts with the SecYEG preprotein conducting channel. SecDF uses the proton motive force (PMF) to complete protein translocation after the ATP-dependent function of SecA.</text>
</comment>
<evidence type="ECO:0000256" key="4">
    <source>
        <dbReference type="ARBA" id="ARBA00022692"/>
    </source>
</evidence>
<dbReference type="AlphaFoldDB" id="A0A0G1XG76"/>
<dbReference type="PANTHER" id="PTHR30081">
    <property type="entry name" value="PROTEIN-EXPORT MEMBRANE PROTEIN SEC"/>
    <property type="match status" value="1"/>
</dbReference>
<comment type="subunit">
    <text evidence="9">Forms a complex with SecF. Part of the essential Sec protein translocation apparatus which comprises SecA, SecYEG and auxiliary proteins SecDF. Other proteins may also be involved.</text>
</comment>
<dbReference type="Pfam" id="PF13616">
    <property type="entry name" value="Rotamase_3"/>
    <property type="match status" value="1"/>
</dbReference>
<evidence type="ECO:0000256" key="10">
    <source>
        <dbReference type="PROSITE-ProRule" id="PRU00278"/>
    </source>
</evidence>
<reference evidence="12 13" key="1">
    <citation type="journal article" date="2015" name="Nature">
        <title>rRNA introns, odd ribosomes, and small enigmatic genomes across a large radiation of phyla.</title>
        <authorList>
            <person name="Brown C.T."/>
            <person name="Hug L.A."/>
            <person name="Thomas B.C."/>
            <person name="Sharon I."/>
            <person name="Castelle C.J."/>
            <person name="Singh A."/>
            <person name="Wilkins M.J."/>
            <person name="Williams K.H."/>
            <person name="Banfield J.F."/>
        </authorList>
    </citation>
    <scope>NUCLEOTIDE SEQUENCE [LARGE SCALE GENOMIC DNA]</scope>
</reference>
<dbReference type="InterPro" id="IPR005791">
    <property type="entry name" value="SecD"/>
</dbReference>
<keyword evidence="2 9" id="KW-0813">Transport</keyword>
<name>A0A0G1XG76_9BACT</name>
<dbReference type="Gene3D" id="3.30.1360.200">
    <property type="match status" value="1"/>
</dbReference>
<comment type="subcellular location">
    <subcellularLocation>
        <location evidence="1 9">Cell membrane</location>
        <topology evidence="1 9">Multi-pass membrane protein</topology>
    </subcellularLocation>
</comment>
<dbReference type="SUPFAM" id="SSF82866">
    <property type="entry name" value="Multidrug efflux transporter AcrB transmembrane domain"/>
    <property type="match status" value="1"/>
</dbReference>
<dbReference type="HAMAP" id="MF_01463_B">
    <property type="entry name" value="SecD_B"/>
    <property type="match status" value="1"/>
</dbReference>
<dbReference type="InterPro" id="IPR054384">
    <property type="entry name" value="SecDF_P1_head"/>
</dbReference>
<dbReference type="PANTHER" id="PTHR30081:SF1">
    <property type="entry name" value="PROTEIN TRANSLOCASE SUBUNIT SECD"/>
    <property type="match status" value="1"/>
</dbReference>
<keyword evidence="6 9" id="KW-1133">Transmembrane helix</keyword>
<dbReference type="Gene3D" id="1.20.1640.10">
    <property type="entry name" value="Multidrug efflux transporter AcrB transmembrane domain"/>
    <property type="match status" value="1"/>
</dbReference>
<keyword evidence="4 9" id="KW-0812">Transmembrane</keyword>
<evidence type="ECO:0000256" key="2">
    <source>
        <dbReference type="ARBA" id="ARBA00022448"/>
    </source>
</evidence>
<dbReference type="GO" id="GO:0043952">
    <property type="term" value="P:protein transport by the Sec complex"/>
    <property type="evidence" value="ECO:0007669"/>
    <property type="project" value="UniProtKB-UniRule"/>
</dbReference>
<dbReference type="GO" id="GO:0065002">
    <property type="term" value="P:intracellular protein transmembrane transport"/>
    <property type="evidence" value="ECO:0007669"/>
    <property type="project" value="UniProtKB-UniRule"/>
</dbReference>
<feature type="domain" description="PpiC" evidence="11">
    <location>
        <begin position="173"/>
        <end position="268"/>
    </location>
</feature>
<keyword evidence="8 9" id="KW-0472">Membrane</keyword>
<dbReference type="Gene3D" id="3.10.50.40">
    <property type="match status" value="2"/>
</dbReference>
<keyword evidence="3 9" id="KW-1003">Cell membrane</keyword>
<dbReference type="InterPro" id="IPR048634">
    <property type="entry name" value="SecD_SecF_C"/>
</dbReference>
<proteinExistence type="inferred from homology"/>
<dbReference type="GO" id="GO:0015450">
    <property type="term" value="F:protein-transporting ATPase activity"/>
    <property type="evidence" value="ECO:0007669"/>
    <property type="project" value="InterPro"/>
</dbReference>
<evidence type="ECO:0000256" key="3">
    <source>
        <dbReference type="ARBA" id="ARBA00022475"/>
    </source>
</evidence>
<feature type="domain" description="PpiC" evidence="11">
    <location>
        <begin position="272"/>
        <end position="376"/>
    </location>
</feature>
<dbReference type="PROSITE" id="PS50198">
    <property type="entry name" value="PPIC_PPIASE_2"/>
    <property type="match status" value="2"/>
</dbReference>
<dbReference type="InterPro" id="IPR022813">
    <property type="entry name" value="SecD/SecF_arch_bac"/>
</dbReference>
<comment type="similarity">
    <text evidence="9">Belongs to the SecD/SecF family. SecD subfamily.</text>
</comment>
<organism evidence="12 13">
    <name type="scientific">Candidatus Uhrbacteria bacterium GW2011_GWD2_52_7</name>
    <dbReference type="NCBI Taxonomy" id="1618989"/>
    <lineage>
        <taxon>Bacteria</taxon>
        <taxon>Candidatus Uhriibacteriota</taxon>
    </lineage>
</organism>